<evidence type="ECO:0000313" key="1">
    <source>
        <dbReference type="EMBL" id="JAH37272.1"/>
    </source>
</evidence>
<accession>A0A0E9S7U8</accession>
<protein>
    <submittedName>
        <fullName evidence="1">Uncharacterized protein</fullName>
    </submittedName>
</protein>
<reference evidence="1" key="1">
    <citation type="submission" date="2014-11" db="EMBL/GenBank/DDBJ databases">
        <authorList>
            <person name="Amaro Gonzalez C."/>
        </authorList>
    </citation>
    <scope>NUCLEOTIDE SEQUENCE</scope>
</reference>
<sequence length="29" mass="3232">MHPNLPIDSTLLTVSTLSLLYLPFPTHLP</sequence>
<name>A0A0E9S7U8_ANGAN</name>
<reference evidence="1" key="2">
    <citation type="journal article" date="2015" name="Fish Shellfish Immunol.">
        <title>Early steps in the European eel (Anguilla anguilla)-Vibrio vulnificus interaction in the gills: Role of the RtxA13 toxin.</title>
        <authorList>
            <person name="Callol A."/>
            <person name="Pajuelo D."/>
            <person name="Ebbesson L."/>
            <person name="Teles M."/>
            <person name="MacKenzie S."/>
            <person name="Amaro C."/>
        </authorList>
    </citation>
    <scope>NUCLEOTIDE SEQUENCE</scope>
</reference>
<dbReference type="AlphaFoldDB" id="A0A0E9S7U8"/>
<proteinExistence type="predicted"/>
<organism evidence="1">
    <name type="scientific">Anguilla anguilla</name>
    <name type="common">European freshwater eel</name>
    <name type="synonym">Muraena anguilla</name>
    <dbReference type="NCBI Taxonomy" id="7936"/>
    <lineage>
        <taxon>Eukaryota</taxon>
        <taxon>Metazoa</taxon>
        <taxon>Chordata</taxon>
        <taxon>Craniata</taxon>
        <taxon>Vertebrata</taxon>
        <taxon>Euteleostomi</taxon>
        <taxon>Actinopterygii</taxon>
        <taxon>Neopterygii</taxon>
        <taxon>Teleostei</taxon>
        <taxon>Anguilliformes</taxon>
        <taxon>Anguillidae</taxon>
        <taxon>Anguilla</taxon>
    </lineage>
</organism>
<dbReference type="EMBL" id="GBXM01071305">
    <property type="protein sequence ID" value="JAH37272.1"/>
    <property type="molecule type" value="Transcribed_RNA"/>
</dbReference>